<sequence>MTGRDGGLRGGRRTPKGTGDHDDEHPADPAAVDLFGLGSAAVIWSLGIFALAYVVVAVGAGWEIRSWVSWVGAAAGLAAFGVAAAFVVGGRGARTPAPVAVAVTGLVVGALALSLWSLPVETYRTLQTSPPVSALTVVATMLALHRRPVFAWVGAVCASVVAGVWGVAQGFGYPAGAEITFFCFPVLVMATLFVLMAPPMEVRIRALREREIAQAQTEAAARAGAAERHDQLRRLDRGARPILQRMVDRHAFGPDEVIDARLTEAQLRDGIRARAWESEEVRSAAWQARRRGVTVLLLDDGALDARGDTETARRLRRLLVAELRAARDGQITARVLPPGREVIASVVVNSSTGVSRTECRFDGAVCVFPGTLS</sequence>
<keyword evidence="2" id="KW-1133">Transmembrane helix</keyword>
<keyword evidence="4" id="KW-1185">Reference proteome</keyword>
<protein>
    <submittedName>
        <fullName evidence="3">Uncharacterized protein</fullName>
    </submittedName>
</protein>
<comment type="caution">
    <text evidence="3">The sequence shown here is derived from an EMBL/GenBank/DDBJ whole genome shotgun (WGS) entry which is preliminary data.</text>
</comment>
<accession>A0ABS9DNL2</accession>
<evidence type="ECO:0000313" key="3">
    <source>
        <dbReference type="EMBL" id="MCF3940797.1"/>
    </source>
</evidence>
<gene>
    <name evidence="3" type="ORF">L1892_20720</name>
</gene>
<feature type="transmembrane region" description="Helical" evidence="2">
    <location>
        <begin position="179"/>
        <end position="198"/>
    </location>
</feature>
<dbReference type="Proteomes" id="UP001108089">
    <property type="component" value="Unassembled WGS sequence"/>
</dbReference>
<evidence type="ECO:0000313" key="4">
    <source>
        <dbReference type="Proteomes" id="UP001108089"/>
    </source>
</evidence>
<feature type="transmembrane region" description="Helical" evidence="2">
    <location>
        <begin position="67"/>
        <end position="87"/>
    </location>
</feature>
<evidence type="ECO:0000256" key="1">
    <source>
        <dbReference type="SAM" id="MobiDB-lite"/>
    </source>
</evidence>
<proteinExistence type="predicted"/>
<keyword evidence="2" id="KW-0812">Transmembrane</keyword>
<dbReference type="RefSeq" id="WP_235725570.1">
    <property type="nucleotide sequence ID" value="NZ_JAKGCU010000026.1"/>
</dbReference>
<feature type="transmembrane region" description="Helical" evidence="2">
    <location>
        <begin position="149"/>
        <end position="167"/>
    </location>
</feature>
<organism evidence="3 4">
    <name type="scientific">Gordonia tangerina</name>
    <dbReference type="NCBI Taxonomy" id="2911060"/>
    <lineage>
        <taxon>Bacteria</taxon>
        <taxon>Bacillati</taxon>
        <taxon>Actinomycetota</taxon>
        <taxon>Actinomycetes</taxon>
        <taxon>Mycobacteriales</taxon>
        <taxon>Gordoniaceae</taxon>
        <taxon>Gordonia</taxon>
    </lineage>
</organism>
<reference evidence="3" key="1">
    <citation type="submission" date="2022-01" db="EMBL/GenBank/DDBJ databases">
        <title>Gordonia xiamenensis sp. nov., isolated from surface seawater in Xiamen.</title>
        <authorList>
            <person name="He Y.F."/>
        </authorList>
    </citation>
    <scope>NUCLEOTIDE SEQUENCE</scope>
    <source>
        <strain evidence="3">GW1C4-4</strain>
    </source>
</reference>
<name>A0ABS9DNL2_9ACTN</name>
<dbReference type="EMBL" id="JAKGCU010000026">
    <property type="protein sequence ID" value="MCF3940797.1"/>
    <property type="molecule type" value="Genomic_DNA"/>
</dbReference>
<keyword evidence="2" id="KW-0472">Membrane</keyword>
<evidence type="ECO:0000256" key="2">
    <source>
        <dbReference type="SAM" id="Phobius"/>
    </source>
</evidence>
<feature type="region of interest" description="Disordered" evidence="1">
    <location>
        <begin position="1"/>
        <end position="25"/>
    </location>
</feature>
<feature type="transmembrane region" description="Helical" evidence="2">
    <location>
        <begin position="99"/>
        <end position="118"/>
    </location>
</feature>
<feature type="transmembrane region" description="Helical" evidence="2">
    <location>
        <begin position="34"/>
        <end position="60"/>
    </location>
</feature>